<comment type="catalytic activity">
    <reaction evidence="1">
        <text>ATP-independent breakage of single-stranded DNA, followed by passage and rejoining.</text>
        <dbReference type="EC" id="5.6.2.1"/>
    </reaction>
</comment>
<dbReference type="Gene3D" id="3.30.66.10">
    <property type="entry name" value="DNA topoisomerase I domain"/>
    <property type="match status" value="1"/>
</dbReference>
<name>A0ABW7GLC7_9BURK</name>
<evidence type="ECO:0000256" key="2">
    <source>
        <dbReference type="ARBA" id="ARBA00006645"/>
    </source>
</evidence>
<evidence type="ECO:0000259" key="9">
    <source>
        <dbReference type="Pfam" id="PF21338"/>
    </source>
</evidence>
<gene>
    <name evidence="10" type="ORF">ACG04Q_13555</name>
</gene>
<dbReference type="InterPro" id="IPR035447">
    <property type="entry name" value="DNA_topo_I_N_sf"/>
</dbReference>
<dbReference type="InterPro" id="IPR011010">
    <property type="entry name" value="DNA_brk_join_enz"/>
</dbReference>
<evidence type="ECO:0000256" key="1">
    <source>
        <dbReference type="ARBA" id="ARBA00000213"/>
    </source>
</evidence>
<dbReference type="SUPFAM" id="SSF55869">
    <property type="entry name" value="DNA topoisomerase I domain"/>
    <property type="match status" value="1"/>
</dbReference>
<protein>
    <recommendedName>
        <fullName evidence="3">DNA topoisomerase</fullName>
        <ecNumber evidence="3">5.6.2.1</ecNumber>
    </recommendedName>
</protein>
<accession>A0ABW7GLC7</accession>
<feature type="compositionally biased region" description="Polar residues" evidence="7">
    <location>
        <begin position="1"/>
        <end position="10"/>
    </location>
</feature>
<dbReference type="InterPro" id="IPR013500">
    <property type="entry name" value="TopoI_cat_euk"/>
</dbReference>
<keyword evidence="4" id="KW-0799">Topoisomerase</keyword>
<dbReference type="EMBL" id="JBIGHX010000004">
    <property type="protein sequence ID" value="MFG6462600.1"/>
    <property type="molecule type" value="Genomic_DNA"/>
</dbReference>
<evidence type="ECO:0000256" key="7">
    <source>
        <dbReference type="SAM" id="MobiDB-lite"/>
    </source>
</evidence>
<dbReference type="InterPro" id="IPR001631">
    <property type="entry name" value="TopoI"/>
</dbReference>
<dbReference type="PRINTS" id="PR00416">
    <property type="entry name" value="EUTPISMRASEI"/>
</dbReference>
<dbReference type="Gene3D" id="1.10.132.120">
    <property type="match status" value="1"/>
</dbReference>
<evidence type="ECO:0000256" key="4">
    <source>
        <dbReference type="ARBA" id="ARBA00023029"/>
    </source>
</evidence>
<evidence type="ECO:0000259" key="8">
    <source>
        <dbReference type="Pfam" id="PF01028"/>
    </source>
</evidence>
<dbReference type="Proteomes" id="UP001606302">
    <property type="component" value="Unassembled WGS sequence"/>
</dbReference>
<proteinExistence type="inferred from homology"/>
<dbReference type="InterPro" id="IPR014711">
    <property type="entry name" value="TopoI_cat_a-hlx-sub_euk"/>
</dbReference>
<comment type="caution">
    <text evidence="10">The sequence shown here is derived from an EMBL/GenBank/DDBJ whole genome shotgun (WGS) entry which is preliminary data.</text>
</comment>
<dbReference type="Pfam" id="PF01028">
    <property type="entry name" value="Topoisom_I"/>
    <property type="match status" value="1"/>
</dbReference>
<feature type="domain" description="DNA topoisomerase IB N-terminal" evidence="9">
    <location>
        <begin position="34"/>
        <end position="82"/>
    </location>
</feature>
<evidence type="ECO:0000256" key="6">
    <source>
        <dbReference type="ARBA" id="ARBA00023235"/>
    </source>
</evidence>
<comment type="similarity">
    <text evidence="2">Belongs to the type IB topoisomerase family.</text>
</comment>
<dbReference type="PROSITE" id="PS52038">
    <property type="entry name" value="TOPO_IB_2"/>
    <property type="match status" value="1"/>
</dbReference>
<keyword evidence="5" id="KW-0238">DNA-binding</keyword>
<dbReference type="RefSeq" id="WP_394511468.1">
    <property type="nucleotide sequence ID" value="NZ_JBIGHX010000004.1"/>
</dbReference>
<dbReference type="Gene3D" id="3.90.15.10">
    <property type="entry name" value="Topoisomerase I, Chain A, domain 3"/>
    <property type="match status" value="1"/>
</dbReference>
<feature type="region of interest" description="Disordered" evidence="7">
    <location>
        <begin position="1"/>
        <end position="33"/>
    </location>
</feature>
<keyword evidence="11" id="KW-1185">Reference proteome</keyword>
<sequence length="356" mass="39242">MCSALASSLPTPAGLRWASDTQPGLTRRPRKDGGFDVVDARGRRVRDEATLARVRKLAIPPAWTQVWISARADGHLQATGRDARGRKQYRYHADWQAGRGQTKFDSLRRFGRALPALRRRVQQALAGPDEPTRERVLATLVRLLDTTWMRIGNVAYARENGSYGLSTLRNRHAGVKGDALELSFVGKSGVRHHVRVADRRVARIVRRCRELPGQELFRYVDEDGVSHPVDSSDVNAWLAQAAGERVTAKDFRTWHGSVLALELTLLACAQQAQPCRMTEVVAAVARRLGNTAAVCRKAYIHPRVLAAAQGLGDETARAVLRGLPWAARPAPRQGLSDAECRLMALLRSRAAAKPPA</sequence>
<dbReference type="EC" id="5.6.2.1" evidence="3"/>
<dbReference type="SUPFAM" id="SSF56349">
    <property type="entry name" value="DNA breaking-rejoining enzymes"/>
    <property type="match status" value="1"/>
</dbReference>
<evidence type="ECO:0000256" key="3">
    <source>
        <dbReference type="ARBA" id="ARBA00012891"/>
    </source>
</evidence>
<evidence type="ECO:0000256" key="5">
    <source>
        <dbReference type="ARBA" id="ARBA00023125"/>
    </source>
</evidence>
<dbReference type="Pfam" id="PF21338">
    <property type="entry name" value="Top1B_N_bact"/>
    <property type="match status" value="1"/>
</dbReference>
<evidence type="ECO:0000313" key="11">
    <source>
        <dbReference type="Proteomes" id="UP001606302"/>
    </source>
</evidence>
<evidence type="ECO:0000313" key="10">
    <source>
        <dbReference type="EMBL" id="MFG6462600.1"/>
    </source>
</evidence>
<reference evidence="10 11" key="1">
    <citation type="submission" date="2024-08" db="EMBL/GenBank/DDBJ databases">
        <authorList>
            <person name="Lu H."/>
        </authorList>
    </citation>
    <scope>NUCLEOTIDE SEQUENCE [LARGE SCALE GENOMIC DNA]</scope>
    <source>
        <strain evidence="10 11">DXS20W</strain>
    </source>
</reference>
<feature type="domain" description="DNA topoisomerase I catalytic core eukaryotic-type" evidence="8">
    <location>
        <begin position="97"/>
        <end position="304"/>
    </location>
</feature>
<keyword evidence="6" id="KW-0413">Isomerase</keyword>
<organism evidence="10 11">
    <name type="scientific">Pelomonas lactea</name>
    <dbReference type="NCBI Taxonomy" id="3299030"/>
    <lineage>
        <taxon>Bacteria</taxon>
        <taxon>Pseudomonadati</taxon>
        <taxon>Pseudomonadota</taxon>
        <taxon>Betaproteobacteria</taxon>
        <taxon>Burkholderiales</taxon>
        <taxon>Sphaerotilaceae</taxon>
        <taxon>Roseateles</taxon>
    </lineage>
</organism>
<dbReference type="InterPro" id="IPR049331">
    <property type="entry name" value="Top1B_N_bact"/>
</dbReference>